<dbReference type="SUPFAM" id="SSF53448">
    <property type="entry name" value="Nucleotide-diphospho-sugar transferases"/>
    <property type="match status" value="1"/>
</dbReference>
<dbReference type="Pfam" id="PF00535">
    <property type="entry name" value="Glycos_transf_2"/>
    <property type="match status" value="1"/>
</dbReference>
<dbReference type="GO" id="GO:0016757">
    <property type="term" value="F:glycosyltransferase activity"/>
    <property type="evidence" value="ECO:0007669"/>
    <property type="project" value="UniProtKB-KW"/>
</dbReference>
<protein>
    <recommendedName>
        <fullName evidence="4">Glycosyltransferase 2-like domain-containing protein</fullName>
    </recommendedName>
</protein>
<evidence type="ECO:0000256" key="2">
    <source>
        <dbReference type="ARBA" id="ARBA00022676"/>
    </source>
</evidence>
<feature type="domain" description="Glycosyltransferase 2-like" evidence="4">
    <location>
        <begin position="1"/>
        <end position="101"/>
    </location>
</feature>
<sequence>MPIYNAFEATQNAIQTLIQHNQYEDVLIINDASTDARIDKLFNKLPASWRVIHNEQNLGFVKTANIGLKQNSGHSILLNSDTLVTSNWLQRFVQVIQSIENLGTATPWSNNAEICSLPQTLMANPIPSDLNQLAAEIQHKHQPIYPELPTAVGFCMLISEQAKQLVGYFDESTFGLGYGEENDYSLRVSSLGLRNVLVDNCYVAHIGNQSFMERSLQPDQNTMDRLLAKHPQYLQLVQKFIENDPLAELRQSIIAKITAF</sequence>
<dbReference type="InterPro" id="IPR029044">
    <property type="entry name" value="Nucleotide-diphossugar_trans"/>
</dbReference>
<keyword evidence="3" id="KW-0808">Transferase</keyword>
<proteinExistence type="inferred from homology"/>
<accession>A0A3B0W5M0</accession>
<comment type="similarity">
    <text evidence="1">Belongs to the glycosyltransferase 2 family.</text>
</comment>
<gene>
    <name evidence="5" type="ORF">MNBD_GAMMA01-1650</name>
</gene>
<organism evidence="5">
    <name type="scientific">hydrothermal vent metagenome</name>
    <dbReference type="NCBI Taxonomy" id="652676"/>
    <lineage>
        <taxon>unclassified sequences</taxon>
        <taxon>metagenomes</taxon>
        <taxon>ecological metagenomes</taxon>
    </lineage>
</organism>
<dbReference type="InterPro" id="IPR001173">
    <property type="entry name" value="Glyco_trans_2-like"/>
</dbReference>
<dbReference type="PANTHER" id="PTHR43179:SF12">
    <property type="entry name" value="GALACTOFURANOSYLTRANSFERASE GLFT2"/>
    <property type="match status" value="1"/>
</dbReference>
<dbReference type="AlphaFoldDB" id="A0A3B0W5M0"/>
<keyword evidence="2" id="KW-0328">Glycosyltransferase</keyword>
<evidence type="ECO:0000259" key="4">
    <source>
        <dbReference type="Pfam" id="PF00535"/>
    </source>
</evidence>
<evidence type="ECO:0000256" key="1">
    <source>
        <dbReference type="ARBA" id="ARBA00006739"/>
    </source>
</evidence>
<dbReference type="PANTHER" id="PTHR43179">
    <property type="entry name" value="RHAMNOSYLTRANSFERASE WBBL"/>
    <property type="match status" value="1"/>
</dbReference>
<reference evidence="5" key="1">
    <citation type="submission" date="2018-06" db="EMBL/GenBank/DDBJ databases">
        <authorList>
            <person name="Zhirakovskaya E."/>
        </authorList>
    </citation>
    <scope>NUCLEOTIDE SEQUENCE</scope>
</reference>
<name>A0A3B0W5M0_9ZZZZ</name>
<evidence type="ECO:0000256" key="3">
    <source>
        <dbReference type="ARBA" id="ARBA00022679"/>
    </source>
</evidence>
<dbReference type="Gene3D" id="3.90.550.10">
    <property type="entry name" value="Spore Coat Polysaccharide Biosynthesis Protein SpsA, Chain A"/>
    <property type="match status" value="1"/>
</dbReference>
<evidence type="ECO:0000313" key="5">
    <source>
        <dbReference type="EMBL" id="VAW39916.1"/>
    </source>
</evidence>
<dbReference type="EMBL" id="UOEW01000250">
    <property type="protein sequence ID" value="VAW39916.1"/>
    <property type="molecule type" value="Genomic_DNA"/>
</dbReference>